<name>A0A8I1SUG5_THIA3</name>
<dbReference type="Proteomes" id="UP000664800">
    <property type="component" value="Unassembled WGS sequence"/>
</dbReference>
<accession>A0A8I1SUG5</accession>
<dbReference type="InterPro" id="IPR023286">
    <property type="entry name" value="ABATE_dom_sf"/>
</dbReference>
<evidence type="ECO:0000313" key="3">
    <source>
        <dbReference type="Proteomes" id="UP000664800"/>
    </source>
</evidence>
<dbReference type="PANTHER" id="PTHR35525:SF3">
    <property type="entry name" value="BLL6575 PROTEIN"/>
    <property type="match status" value="1"/>
</dbReference>
<dbReference type="InterPro" id="IPR010852">
    <property type="entry name" value="ABATE"/>
</dbReference>
<dbReference type="SUPFAM" id="SSF160904">
    <property type="entry name" value="Jann2411-like"/>
    <property type="match status" value="1"/>
</dbReference>
<protein>
    <submittedName>
        <fullName evidence="2">ABATE domain-containing protein</fullName>
    </submittedName>
</protein>
<dbReference type="Gene3D" id="1.10.3300.10">
    <property type="entry name" value="Jann2411-like domain"/>
    <property type="match status" value="1"/>
</dbReference>
<proteinExistence type="predicted"/>
<evidence type="ECO:0000313" key="2">
    <source>
        <dbReference type="EMBL" id="MBN8744590.1"/>
    </source>
</evidence>
<dbReference type="InterPro" id="IPR021005">
    <property type="entry name" value="Znf_CGNR"/>
</dbReference>
<dbReference type="PANTHER" id="PTHR35525">
    <property type="entry name" value="BLL6575 PROTEIN"/>
    <property type="match status" value="1"/>
</dbReference>
<dbReference type="Pfam" id="PF07336">
    <property type="entry name" value="ABATE"/>
    <property type="match status" value="1"/>
</dbReference>
<organism evidence="2 3">
    <name type="scientific">Thiomonas arsenitoxydans (strain DSM 22701 / CIP 110005 / 3As)</name>
    <dbReference type="NCBI Taxonomy" id="426114"/>
    <lineage>
        <taxon>Bacteria</taxon>
        <taxon>Pseudomonadati</taxon>
        <taxon>Pseudomonadota</taxon>
        <taxon>Betaproteobacteria</taxon>
        <taxon>Burkholderiales</taxon>
        <taxon>Thiomonas</taxon>
    </lineage>
</organism>
<evidence type="ECO:0000259" key="1">
    <source>
        <dbReference type="Pfam" id="PF11706"/>
    </source>
</evidence>
<dbReference type="RefSeq" id="WP_156054264.1">
    <property type="nucleotide sequence ID" value="NZ_JAFKMR010000019.1"/>
</dbReference>
<dbReference type="EMBL" id="JAFKMR010000019">
    <property type="protein sequence ID" value="MBN8744590.1"/>
    <property type="molecule type" value="Genomic_DNA"/>
</dbReference>
<dbReference type="Pfam" id="PF11706">
    <property type="entry name" value="zf-CGNR"/>
    <property type="match status" value="1"/>
</dbReference>
<reference evidence="2" key="1">
    <citation type="submission" date="2021-02" db="EMBL/GenBank/DDBJ databases">
        <title>Thiocyanate and organic carbon inputs drive convergent selection for specific autotrophic Afipia and Thiobacillus strains within complex microbiomes.</title>
        <authorList>
            <person name="Huddy R.J."/>
            <person name="Sachdeva R."/>
            <person name="Kadzinga F."/>
            <person name="Kantor R.S."/>
            <person name="Harrison S.T.L."/>
            <person name="Banfield J.F."/>
        </authorList>
    </citation>
    <scope>NUCLEOTIDE SEQUENCE</scope>
    <source>
        <strain evidence="2">SCN18_13_7_16_R3_B_64_19</strain>
    </source>
</reference>
<gene>
    <name evidence="2" type="ORF">J0I24_09815</name>
</gene>
<sequence>MALTDFRFDLGSPSLNFIATVGSRLGEHPIERLDSASRLSEWIGRAGLLPPGSREPKATVADLAAAILLREALYRLVHDVVHGISPRREDMRLVNEVAAATHPSPPQLARRDGSVSAVAASPTTVTQVLALLARDAILTIGGPDRAFLHECEGKTCDGIFIDRSRGARRRWCSSRTCGNQARVEHFRAKTADTA</sequence>
<feature type="domain" description="Zinc finger CGNR" evidence="1">
    <location>
        <begin position="148"/>
        <end position="189"/>
    </location>
</feature>
<dbReference type="AlphaFoldDB" id="A0A8I1SUG5"/>
<comment type="caution">
    <text evidence="2">The sequence shown here is derived from an EMBL/GenBank/DDBJ whole genome shotgun (WGS) entry which is preliminary data.</text>
</comment>